<dbReference type="EMBL" id="CP061800">
    <property type="protein sequence ID" value="QTA85685.1"/>
    <property type="molecule type" value="Genomic_DNA"/>
</dbReference>
<evidence type="ECO:0000313" key="2">
    <source>
        <dbReference type="EMBL" id="QTA85685.1"/>
    </source>
</evidence>
<feature type="compositionally biased region" description="Basic residues" evidence="1">
    <location>
        <begin position="1"/>
        <end position="10"/>
    </location>
</feature>
<dbReference type="KEGG" id="dmm:dnm_016990"/>
<dbReference type="Proteomes" id="UP000663722">
    <property type="component" value="Chromosome"/>
</dbReference>
<proteinExistence type="predicted"/>
<sequence>MRKRFGRGCKPRPAFEETFRTGLQTPSGKQKPRPANGKKNTQVRFRKNSVKKFSLAICDKIYYSY</sequence>
<protein>
    <submittedName>
        <fullName evidence="2">Uncharacterized protein</fullName>
    </submittedName>
</protein>
<name>A0A975BI17_9BACT</name>
<gene>
    <name evidence="2" type="ORF">dnm_016990</name>
</gene>
<accession>A0A975BI17</accession>
<evidence type="ECO:0000256" key="1">
    <source>
        <dbReference type="SAM" id="MobiDB-lite"/>
    </source>
</evidence>
<reference evidence="2" key="1">
    <citation type="journal article" date="2021" name="Microb. Physiol.">
        <title>Proteogenomic Insights into the Physiology of Marine, Sulfate-Reducing, Filamentous Desulfonema limicola and Desulfonema magnum.</title>
        <authorList>
            <person name="Schnaars V."/>
            <person name="Wohlbrand L."/>
            <person name="Scheve S."/>
            <person name="Hinrichs C."/>
            <person name="Reinhardt R."/>
            <person name="Rabus R."/>
        </authorList>
    </citation>
    <scope>NUCLEOTIDE SEQUENCE</scope>
    <source>
        <strain evidence="2">4be13</strain>
    </source>
</reference>
<keyword evidence="3" id="KW-1185">Reference proteome</keyword>
<feature type="region of interest" description="Disordered" evidence="1">
    <location>
        <begin position="1"/>
        <end position="42"/>
    </location>
</feature>
<organism evidence="2 3">
    <name type="scientific">Desulfonema magnum</name>
    <dbReference type="NCBI Taxonomy" id="45655"/>
    <lineage>
        <taxon>Bacteria</taxon>
        <taxon>Pseudomonadati</taxon>
        <taxon>Thermodesulfobacteriota</taxon>
        <taxon>Desulfobacteria</taxon>
        <taxon>Desulfobacterales</taxon>
        <taxon>Desulfococcaceae</taxon>
        <taxon>Desulfonema</taxon>
    </lineage>
</organism>
<dbReference type="AlphaFoldDB" id="A0A975BI17"/>
<evidence type="ECO:0000313" key="3">
    <source>
        <dbReference type="Proteomes" id="UP000663722"/>
    </source>
</evidence>